<sequence length="226" mass="22346">MRLAGVELGPGGRREEQGGMYACVCACGGSEFAHGLGHAGTGSHAPAAQAGRIPCRAGRAHGQSTVGGAARTHAPPAELAPATATVGAPSARGMARSASTFTCASVGAASAPAPAVAAPGTAPATRQATAGGVARGQGMRGIGRRWRRGEGGWYSNARAGENIGENSDEGGASATKYLSGWCDGMAKLASLDEDGGGGKQKVSCLSPWVTPPKAQTNPRNGRLKGA</sequence>
<proteinExistence type="predicted"/>
<comment type="caution">
    <text evidence="2">The sequence shown here is derived from an EMBL/GenBank/DDBJ whole genome shotgun (WGS) entry which is preliminary data.</text>
</comment>
<keyword evidence="3" id="KW-1185">Reference proteome</keyword>
<feature type="compositionally biased region" description="Low complexity" evidence="1">
    <location>
        <begin position="116"/>
        <end position="125"/>
    </location>
</feature>
<protein>
    <submittedName>
        <fullName evidence="2">Uncharacterized protein</fullName>
    </submittedName>
</protein>
<feature type="region of interest" description="Disordered" evidence="1">
    <location>
        <begin position="116"/>
        <end position="144"/>
    </location>
</feature>
<name>A0AAD7A2H2_9AGAR</name>
<accession>A0AAD7A2H2</accession>
<reference evidence="2" key="1">
    <citation type="submission" date="2023-03" db="EMBL/GenBank/DDBJ databases">
        <title>Massive genome expansion in bonnet fungi (Mycena s.s.) driven by repeated elements and novel gene families across ecological guilds.</title>
        <authorList>
            <consortium name="Lawrence Berkeley National Laboratory"/>
            <person name="Harder C.B."/>
            <person name="Miyauchi S."/>
            <person name="Viragh M."/>
            <person name="Kuo A."/>
            <person name="Thoen E."/>
            <person name="Andreopoulos B."/>
            <person name="Lu D."/>
            <person name="Skrede I."/>
            <person name="Drula E."/>
            <person name="Henrissat B."/>
            <person name="Morin E."/>
            <person name="Kohler A."/>
            <person name="Barry K."/>
            <person name="LaButti K."/>
            <person name="Morin E."/>
            <person name="Salamov A."/>
            <person name="Lipzen A."/>
            <person name="Mereny Z."/>
            <person name="Hegedus B."/>
            <person name="Baldrian P."/>
            <person name="Stursova M."/>
            <person name="Weitz H."/>
            <person name="Taylor A."/>
            <person name="Grigoriev I.V."/>
            <person name="Nagy L.G."/>
            <person name="Martin F."/>
            <person name="Kauserud H."/>
        </authorList>
    </citation>
    <scope>NUCLEOTIDE SEQUENCE</scope>
    <source>
        <strain evidence="2">CBHHK002</strain>
    </source>
</reference>
<gene>
    <name evidence="2" type="ORF">DFH08DRAFT_808804</name>
</gene>
<evidence type="ECO:0000256" key="1">
    <source>
        <dbReference type="SAM" id="MobiDB-lite"/>
    </source>
</evidence>
<evidence type="ECO:0000313" key="3">
    <source>
        <dbReference type="Proteomes" id="UP001218218"/>
    </source>
</evidence>
<dbReference type="Proteomes" id="UP001218218">
    <property type="component" value="Unassembled WGS sequence"/>
</dbReference>
<organism evidence="2 3">
    <name type="scientific">Mycena albidolilacea</name>
    <dbReference type="NCBI Taxonomy" id="1033008"/>
    <lineage>
        <taxon>Eukaryota</taxon>
        <taxon>Fungi</taxon>
        <taxon>Dikarya</taxon>
        <taxon>Basidiomycota</taxon>
        <taxon>Agaricomycotina</taxon>
        <taxon>Agaricomycetes</taxon>
        <taxon>Agaricomycetidae</taxon>
        <taxon>Agaricales</taxon>
        <taxon>Marasmiineae</taxon>
        <taxon>Mycenaceae</taxon>
        <taxon>Mycena</taxon>
    </lineage>
</organism>
<dbReference type="AlphaFoldDB" id="A0AAD7A2H2"/>
<evidence type="ECO:0000313" key="2">
    <source>
        <dbReference type="EMBL" id="KAJ7348036.1"/>
    </source>
</evidence>
<feature type="region of interest" description="Disordered" evidence="1">
    <location>
        <begin position="193"/>
        <end position="226"/>
    </location>
</feature>
<dbReference type="EMBL" id="JARIHO010000018">
    <property type="protein sequence ID" value="KAJ7348036.1"/>
    <property type="molecule type" value="Genomic_DNA"/>
</dbReference>